<dbReference type="PRINTS" id="PR00792">
    <property type="entry name" value="PEPSIN"/>
</dbReference>
<evidence type="ECO:0000313" key="5">
    <source>
        <dbReference type="EMBL" id="KAH7124200.1"/>
    </source>
</evidence>
<evidence type="ECO:0000259" key="4">
    <source>
        <dbReference type="PROSITE" id="PS51767"/>
    </source>
</evidence>
<dbReference type="GO" id="GO:0006508">
    <property type="term" value="P:proteolysis"/>
    <property type="evidence" value="ECO:0007669"/>
    <property type="project" value="InterPro"/>
</dbReference>
<name>A0A9P9DP48_9HYPO</name>
<dbReference type="EMBL" id="JAGMUV010000022">
    <property type="protein sequence ID" value="KAH7124200.1"/>
    <property type="molecule type" value="Genomic_DNA"/>
</dbReference>
<dbReference type="InterPro" id="IPR033121">
    <property type="entry name" value="PEPTIDASE_A1"/>
</dbReference>
<dbReference type="PANTHER" id="PTHR47966:SF51">
    <property type="entry name" value="BETA-SITE APP-CLEAVING ENZYME, ISOFORM A-RELATED"/>
    <property type="match status" value="1"/>
</dbReference>
<evidence type="ECO:0000256" key="2">
    <source>
        <dbReference type="PIRSR" id="PIRSR601461-2"/>
    </source>
</evidence>
<feature type="domain" description="Peptidase A1" evidence="4">
    <location>
        <begin position="57"/>
        <end position="382"/>
    </location>
</feature>
<evidence type="ECO:0000256" key="1">
    <source>
        <dbReference type="ARBA" id="ARBA00007447"/>
    </source>
</evidence>
<keyword evidence="2" id="KW-1015">Disulfide bond</keyword>
<dbReference type="PANTHER" id="PTHR47966">
    <property type="entry name" value="BETA-SITE APP-CLEAVING ENZYME, ISOFORM A-RELATED"/>
    <property type="match status" value="1"/>
</dbReference>
<dbReference type="Pfam" id="PF00026">
    <property type="entry name" value="Asp"/>
    <property type="match status" value="1"/>
</dbReference>
<proteinExistence type="inferred from homology"/>
<dbReference type="AlphaFoldDB" id="A0A9P9DP48"/>
<organism evidence="5 6">
    <name type="scientific">Dactylonectria macrodidyma</name>
    <dbReference type="NCBI Taxonomy" id="307937"/>
    <lineage>
        <taxon>Eukaryota</taxon>
        <taxon>Fungi</taxon>
        <taxon>Dikarya</taxon>
        <taxon>Ascomycota</taxon>
        <taxon>Pezizomycotina</taxon>
        <taxon>Sordariomycetes</taxon>
        <taxon>Hypocreomycetidae</taxon>
        <taxon>Hypocreales</taxon>
        <taxon>Nectriaceae</taxon>
        <taxon>Dactylonectria</taxon>
    </lineage>
</organism>
<keyword evidence="6" id="KW-1185">Reference proteome</keyword>
<feature type="chain" id="PRO_5040408099" evidence="3">
    <location>
        <begin position="21"/>
        <end position="408"/>
    </location>
</feature>
<dbReference type="InterPro" id="IPR001461">
    <property type="entry name" value="Aspartic_peptidase_A1"/>
</dbReference>
<dbReference type="PROSITE" id="PS51767">
    <property type="entry name" value="PEPTIDASE_A1"/>
    <property type="match status" value="1"/>
</dbReference>
<accession>A0A9P9DP48</accession>
<comment type="similarity">
    <text evidence="1">Belongs to the peptidase A1 family.</text>
</comment>
<reference evidence="5" key="1">
    <citation type="journal article" date="2021" name="Nat. Commun.">
        <title>Genetic determinants of endophytism in the Arabidopsis root mycobiome.</title>
        <authorList>
            <person name="Mesny F."/>
            <person name="Miyauchi S."/>
            <person name="Thiergart T."/>
            <person name="Pickel B."/>
            <person name="Atanasova L."/>
            <person name="Karlsson M."/>
            <person name="Huettel B."/>
            <person name="Barry K.W."/>
            <person name="Haridas S."/>
            <person name="Chen C."/>
            <person name="Bauer D."/>
            <person name="Andreopoulos W."/>
            <person name="Pangilinan J."/>
            <person name="LaButti K."/>
            <person name="Riley R."/>
            <person name="Lipzen A."/>
            <person name="Clum A."/>
            <person name="Drula E."/>
            <person name="Henrissat B."/>
            <person name="Kohler A."/>
            <person name="Grigoriev I.V."/>
            <person name="Martin F.M."/>
            <person name="Hacquard S."/>
        </authorList>
    </citation>
    <scope>NUCLEOTIDE SEQUENCE</scope>
    <source>
        <strain evidence="5">MPI-CAGE-AT-0147</strain>
    </source>
</reference>
<comment type="caution">
    <text evidence="5">The sequence shown here is derived from an EMBL/GenBank/DDBJ whole genome shotgun (WGS) entry which is preliminary data.</text>
</comment>
<feature type="disulfide bond" evidence="2">
    <location>
        <begin position="87"/>
        <end position="94"/>
    </location>
</feature>
<protein>
    <submittedName>
        <fullName evidence="5">Aspartic peptidase domain-containing protein</fullName>
    </submittedName>
</protein>
<dbReference type="GO" id="GO:0004190">
    <property type="term" value="F:aspartic-type endopeptidase activity"/>
    <property type="evidence" value="ECO:0007669"/>
    <property type="project" value="InterPro"/>
</dbReference>
<feature type="disulfide bond" evidence="2">
    <location>
        <begin position="310"/>
        <end position="346"/>
    </location>
</feature>
<dbReference type="Gene3D" id="2.40.70.10">
    <property type="entry name" value="Acid Proteases"/>
    <property type="match status" value="2"/>
</dbReference>
<dbReference type="OrthoDB" id="771136at2759"/>
<keyword evidence="3" id="KW-0732">Signal</keyword>
<gene>
    <name evidence="5" type="ORF">EDB81DRAFT_765603</name>
</gene>
<dbReference type="InterPro" id="IPR021109">
    <property type="entry name" value="Peptidase_aspartic_dom_sf"/>
</dbReference>
<evidence type="ECO:0000313" key="6">
    <source>
        <dbReference type="Proteomes" id="UP000738349"/>
    </source>
</evidence>
<sequence>MKTVLAIFLALSGTFETISALSTSSLSRDHVPLEPRGVLPIKQIITNENDDPSSQSYTIRVKLGTPPQILTLALESSQSDTWLTTGCPDGNVTCNYLSFKTKKSKSLSRALGKTQVHYGDPTTIPPSNDTIDLVYHEDVLAIAGVTISRQRFGLSSPDVGPAKSAGLIGLGPNINLGYRAGKPYNTILDSLAAKGAIASRTFSLRTGTYNDKHGAIIWGGANTGGFRGKLVKRPLVKDELGTFGPSIALTGLAQKSSKRSRHSYTVKKSDSVFLLDTGNQYLRLRHSFVDPLLKDMGAVNDGNDAYFVPCSKRSEPGSWDFTFGDVTIKVPYSEIITELTDNSGRCWVGVLVTWKGQLVLGLPFMRSAYLAFDYDNKVVGLAQPANCPERLVAFGKGRNAIPSNLHGC</sequence>
<dbReference type="Proteomes" id="UP000738349">
    <property type="component" value="Unassembled WGS sequence"/>
</dbReference>
<evidence type="ECO:0000256" key="3">
    <source>
        <dbReference type="SAM" id="SignalP"/>
    </source>
</evidence>
<feature type="signal peptide" evidence="3">
    <location>
        <begin position="1"/>
        <end position="20"/>
    </location>
</feature>
<dbReference type="SUPFAM" id="SSF50630">
    <property type="entry name" value="Acid proteases"/>
    <property type="match status" value="1"/>
</dbReference>